<dbReference type="SMART" id="SM00198">
    <property type="entry name" value="SCP"/>
    <property type="match status" value="1"/>
</dbReference>
<proteinExistence type="predicted"/>
<dbReference type="CDD" id="cd05382">
    <property type="entry name" value="CAP_GAPR1-like"/>
    <property type="match status" value="1"/>
</dbReference>
<dbReference type="EnsemblMetazoa" id="CLYHEMT023846.5">
    <property type="protein sequence ID" value="CLYHEMP023846.5"/>
    <property type="gene ID" value="CLYHEMG023846"/>
</dbReference>
<feature type="region of interest" description="Disordered" evidence="1">
    <location>
        <begin position="25"/>
        <end position="52"/>
    </location>
</feature>
<dbReference type="Pfam" id="PF00188">
    <property type="entry name" value="CAP"/>
    <property type="match status" value="1"/>
</dbReference>
<dbReference type="AlphaFoldDB" id="A0A7M6DR19"/>
<reference evidence="4" key="1">
    <citation type="submission" date="2021-01" db="UniProtKB">
        <authorList>
            <consortium name="EnsemblMetazoa"/>
        </authorList>
    </citation>
    <scope>IDENTIFICATION</scope>
</reference>
<accession>A0A7M6DR19</accession>
<feature type="domain" description="SCP" evidence="3">
    <location>
        <begin position="393"/>
        <end position="532"/>
    </location>
</feature>
<feature type="compositionally biased region" description="Polar residues" evidence="1">
    <location>
        <begin position="41"/>
        <end position="50"/>
    </location>
</feature>
<feature type="chain" id="PRO_5029832910" description="SCP domain-containing protein" evidence="2">
    <location>
        <begin position="22"/>
        <end position="583"/>
    </location>
</feature>
<keyword evidence="5" id="KW-1185">Reference proteome</keyword>
<dbReference type="PANTHER" id="PTHR10334">
    <property type="entry name" value="CYSTEINE-RICH SECRETORY PROTEIN-RELATED"/>
    <property type="match status" value="1"/>
</dbReference>
<organism evidence="4 5">
    <name type="scientific">Clytia hemisphaerica</name>
    <dbReference type="NCBI Taxonomy" id="252671"/>
    <lineage>
        <taxon>Eukaryota</taxon>
        <taxon>Metazoa</taxon>
        <taxon>Cnidaria</taxon>
        <taxon>Hydrozoa</taxon>
        <taxon>Hydroidolina</taxon>
        <taxon>Leptothecata</taxon>
        <taxon>Obeliida</taxon>
        <taxon>Clytiidae</taxon>
        <taxon>Clytia</taxon>
    </lineage>
</organism>
<sequence length="583" mass="65035">MRFLLWYFVLVVLVIKHDINCKHHRSRQSKKSIIPKSPKITHQQQSSHFSHNLPWKEISKKSLIDSNPSEDTETMQKQKRGFLANLANLLNDAESISSHKETETKVPSIDEAHEKKAVVESHEETPISKPKHEENSDKKDVIDLSALKDSIKADSSDFAPIFAMYHGKVVELGKLPESSFKKSHQTSDVTLPEHHAKDVTASKRVLDETTSHKMDVTPVKREYHSSTPDQLKTYLNTMAGGSDQQNSITKDTISIPNLESGIKGDLINHVKGVVLDDGKVVSVSNNHLFDNNNDVSKVQSDAVQQDVQQKFMVNKEGNVEPLVKEKVETADAVTRDNLGNGQKTVTLTVDVLKQLLKKTGDSKVSLAQLLNKPNEAEQRSNTQEDEDPGTIEDFAAGGLKAHNEYRSKHHDDNVIWSDSLAAKAQKLAEALADKKSLEIAKDLEKEGMGENVAKVWATFKNAGEAATKMWYSQSENYHFDDPHLDENTGQFAQVVWKSTKELGMGVAKSIDDVNNKYVYVTALYSPPGNIEAVLRDNVLPTGNNTQDVYSTFFKRTGVINHEPAVVRRSRLPKSKKAKKIVAP</sequence>
<dbReference type="Gene3D" id="3.40.33.10">
    <property type="entry name" value="CAP"/>
    <property type="match status" value="1"/>
</dbReference>
<feature type="signal peptide" evidence="2">
    <location>
        <begin position="1"/>
        <end position="21"/>
    </location>
</feature>
<dbReference type="PRINTS" id="PR00837">
    <property type="entry name" value="V5TPXLIKE"/>
</dbReference>
<evidence type="ECO:0000313" key="4">
    <source>
        <dbReference type="EnsemblMetazoa" id="CLYHEMP023846.5"/>
    </source>
</evidence>
<feature type="compositionally biased region" description="Low complexity" evidence="1">
    <location>
        <begin position="31"/>
        <end position="40"/>
    </location>
</feature>
<evidence type="ECO:0000259" key="3">
    <source>
        <dbReference type="SMART" id="SM00198"/>
    </source>
</evidence>
<protein>
    <recommendedName>
        <fullName evidence="3">SCP domain-containing protein</fullName>
    </recommendedName>
</protein>
<evidence type="ECO:0000313" key="5">
    <source>
        <dbReference type="Proteomes" id="UP000594262"/>
    </source>
</evidence>
<dbReference type="InterPro" id="IPR034113">
    <property type="entry name" value="SCP_GAPR1-like"/>
</dbReference>
<dbReference type="InterPro" id="IPR035940">
    <property type="entry name" value="CAP_sf"/>
</dbReference>
<dbReference type="RefSeq" id="XP_066929975.1">
    <property type="nucleotide sequence ID" value="XM_067073874.1"/>
</dbReference>
<keyword evidence="2" id="KW-0732">Signal</keyword>
<dbReference type="GeneID" id="136817551"/>
<dbReference type="InterPro" id="IPR001283">
    <property type="entry name" value="CRISP-related"/>
</dbReference>
<dbReference type="OrthoDB" id="2096344at2759"/>
<name>A0A7M6DR19_9CNID</name>
<feature type="region of interest" description="Disordered" evidence="1">
    <location>
        <begin position="94"/>
        <end position="137"/>
    </location>
</feature>
<feature type="compositionally biased region" description="Basic and acidic residues" evidence="1">
    <location>
        <begin position="97"/>
        <end position="137"/>
    </location>
</feature>
<evidence type="ECO:0000256" key="2">
    <source>
        <dbReference type="SAM" id="SignalP"/>
    </source>
</evidence>
<dbReference type="SUPFAM" id="SSF55797">
    <property type="entry name" value="PR-1-like"/>
    <property type="match status" value="1"/>
</dbReference>
<evidence type="ECO:0000256" key="1">
    <source>
        <dbReference type="SAM" id="MobiDB-lite"/>
    </source>
</evidence>
<dbReference type="Proteomes" id="UP000594262">
    <property type="component" value="Unplaced"/>
</dbReference>
<dbReference type="InterPro" id="IPR014044">
    <property type="entry name" value="CAP_dom"/>
</dbReference>